<name>A0ABS7EYD2_9FLAO</name>
<sequence>MKIFSQIREFFWPLLEKEEIKPRKKLEEKDINVDKRHLEETLKYAIENYKSEEERRKNIESKSSLFISIISVVTAVILGVTTVIIKVDNFNFILLILVFILFILSVYMSRTIWFALKTLERKAYFSISINDFLIREKQDDYFKKLIVKISNKINHNSLVINEKVDNMTMAQEYFKRAIVVVSIYSLLILIYFGSKTGLDYELYIKKSFETFNSLNISGWNILIMYSLIIISLFTSIKAIRKN</sequence>
<feature type="transmembrane region" description="Helical" evidence="2">
    <location>
        <begin position="65"/>
        <end position="85"/>
    </location>
</feature>
<reference evidence="3 4" key="1">
    <citation type="submission" date="2021-08" db="EMBL/GenBank/DDBJ databases">
        <title>Muricauda profundi sp. nov., a marine bacterium isolated from deep seawater of the Mariana Trench.</title>
        <authorList>
            <person name="Wei Y."/>
        </authorList>
    </citation>
    <scope>NUCLEOTIDE SEQUENCE [LARGE SCALE GENOMIC DNA]</scope>
    <source>
        <strain evidence="3 4">W52</strain>
    </source>
</reference>
<dbReference type="RefSeq" id="WP_220115132.1">
    <property type="nucleotide sequence ID" value="NZ_JAHZSV010000050.1"/>
</dbReference>
<organism evidence="3 4">
    <name type="scientific">Flagellimonas abyssi</name>
    <dbReference type="NCBI Taxonomy" id="2864871"/>
    <lineage>
        <taxon>Bacteria</taxon>
        <taxon>Pseudomonadati</taxon>
        <taxon>Bacteroidota</taxon>
        <taxon>Flavobacteriia</taxon>
        <taxon>Flavobacteriales</taxon>
        <taxon>Flavobacteriaceae</taxon>
        <taxon>Flagellimonas</taxon>
    </lineage>
</organism>
<protein>
    <submittedName>
        <fullName evidence="3">Uncharacterized protein</fullName>
    </submittedName>
</protein>
<feature type="transmembrane region" description="Helical" evidence="2">
    <location>
        <begin position="91"/>
        <end position="116"/>
    </location>
</feature>
<evidence type="ECO:0000256" key="2">
    <source>
        <dbReference type="SAM" id="Phobius"/>
    </source>
</evidence>
<feature type="transmembrane region" description="Helical" evidence="2">
    <location>
        <begin position="214"/>
        <end position="236"/>
    </location>
</feature>
<keyword evidence="2" id="KW-1133">Transmembrane helix</keyword>
<evidence type="ECO:0000256" key="1">
    <source>
        <dbReference type="SAM" id="Coils"/>
    </source>
</evidence>
<keyword evidence="2" id="KW-0472">Membrane</keyword>
<evidence type="ECO:0000313" key="4">
    <source>
        <dbReference type="Proteomes" id="UP001196136"/>
    </source>
</evidence>
<proteinExistence type="predicted"/>
<keyword evidence="2" id="KW-0812">Transmembrane</keyword>
<feature type="transmembrane region" description="Helical" evidence="2">
    <location>
        <begin position="173"/>
        <end position="194"/>
    </location>
</feature>
<evidence type="ECO:0000313" key="3">
    <source>
        <dbReference type="EMBL" id="MBW8201843.1"/>
    </source>
</evidence>
<gene>
    <name evidence="3" type="ORF">K1F36_18630</name>
</gene>
<accession>A0ABS7EYD2</accession>
<dbReference type="EMBL" id="JAHZSV010000050">
    <property type="protein sequence ID" value="MBW8201843.1"/>
    <property type="molecule type" value="Genomic_DNA"/>
</dbReference>
<dbReference type="Proteomes" id="UP001196136">
    <property type="component" value="Unassembled WGS sequence"/>
</dbReference>
<feature type="coiled-coil region" evidence="1">
    <location>
        <begin position="35"/>
        <end position="62"/>
    </location>
</feature>
<keyword evidence="1" id="KW-0175">Coiled coil</keyword>
<comment type="caution">
    <text evidence="3">The sequence shown here is derived from an EMBL/GenBank/DDBJ whole genome shotgun (WGS) entry which is preliminary data.</text>
</comment>
<keyword evidence="4" id="KW-1185">Reference proteome</keyword>